<dbReference type="GO" id="GO:0003990">
    <property type="term" value="F:acetylcholinesterase activity"/>
    <property type="evidence" value="ECO:0007669"/>
    <property type="project" value="TreeGrafter"/>
</dbReference>
<dbReference type="PANTHER" id="PTHR43918:SF4">
    <property type="entry name" value="CARBOXYLIC ESTER HYDROLASE"/>
    <property type="match status" value="1"/>
</dbReference>
<name>A0AAN7YGB4_9PEZI</name>
<dbReference type="InterPro" id="IPR002018">
    <property type="entry name" value="CarbesteraseB"/>
</dbReference>
<dbReference type="Gene3D" id="3.40.50.1820">
    <property type="entry name" value="alpha/beta hydrolase"/>
    <property type="match status" value="1"/>
</dbReference>
<proteinExistence type="inferred from homology"/>
<dbReference type="Proteomes" id="UP001310890">
    <property type="component" value="Unassembled WGS sequence"/>
</dbReference>
<dbReference type="Pfam" id="PF00135">
    <property type="entry name" value="COesterase"/>
    <property type="match status" value="1"/>
</dbReference>
<dbReference type="AlphaFoldDB" id="A0AAN7YGB4"/>
<protein>
    <recommendedName>
        <fullName evidence="3">Carboxylesterase type B domain-containing protein</fullName>
    </recommendedName>
</protein>
<reference evidence="4" key="1">
    <citation type="submission" date="2023-08" db="EMBL/GenBank/DDBJ databases">
        <title>Black Yeasts Isolated from many extreme environments.</title>
        <authorList>
            <person name="Coleine C."/>
            <person name="Stajich J.E."/>
            <person name="Selbmann L."/>
        </authorList>
    </citation>
    <scope>NUCLEOTIDE SEQUENCE</scope>
    <source>
        <strain evidence="4">CCFEE 5401</strain>
    </source>
</reference>
<dbReference type="GO" id="GO:0019695">
    <property type="term" value="P:choline metabolic process"/>
    <property type="evidence" value="ECO:0007669"/>
    <property type="project" value="TreeGrafter"/>
</dbReference>
<comment type="caution">
    <text evidence="4">The sequence shown here is derived from an EMBL/GenBank/DDBJ whole genome shotgun (WGS) entry which is preliminary data.</text>
</comment>
<evidence type="ECO:0000256" key="1">
    <source>
        <dbReference type="ARBA" id="ARBA00005964"/>
    </source>
</evidence>
<feature type="domain" description="Carboxylesterase type B" evidence="3">
    <location>
        <begin position="76"/>
        <end position="447"/>
    </location>
</feature>
<evidence type="ECO:0000313" key="4">
    <source>
        <dbReference type="EMBL" id="KAK5112362.1"/>
    </source>
</evidence>
<dbReference type="EMBL" id="JAVRRL010000031">
    <property type="protein sequence ID" value="KAK5112362.1"/>
    <property type="molecule type" value="Genomic_DNA"/>
</dbReference>
<evidence type="ECO:0000259" key="3">
    <source>
        <dbReference type="Pfam" id="PF00135"/>
    </source>
</evidence>
<organism evidence="4 5">
    <name type="scientific">Meristemomyces frigidus</name>
    <dbReference type="NCBI Taxonomy" id="1508187"/>
    <lineage>
        <taxon>Eukaryota</taxon>
        <taxon>Fungi</taxon>
        <taxon>Dikarya</taxon>
        <taxon>Ascomycota</taxon>
        <taxon>Pezizomycotina</taxon>
        <taxon>Dothideomycetes</taxon>
        <taxon>Dothideomycetidae</taxon>
        <taxon>Mycosphaerellales</taxon>
        <taxon>Teratosphaeriaceae</taxon>
        <taxon>Meristemomyces</taxon>
    </lineage>
</organism>
<evidence type="ECO:0000313" key="5">
    <source>
        <dbReference type="Proteomes" id="UP001310890"/>
    </source>
</evidence>
<dbReference type="InterPro" id="IPR029058">
    <property type="entry name" value="AB_hydrolase_fold"/>
</dbReference>
<accession>A0AAN7YGB4</accession>
<gene>
    <name evidence="4" type="ORF">LTR62_004325</name>
</gene>
<keyword evidence="2" id="KW-0378">Hydrolase</keyword>
<sequence length="540" mass="59354">MSKALYTHPILGKLKGHLVNDTLLRLSSIPYGSIPQRFGRSTVRTEALFPLDNGVYDARGTILASIQPIDAATIDCKGNQFPLDSVQNFEEAQSEDCLRLNIALPASTTPASSLPVLIFIHGGAFFLGSGGRPYYDPTHFCLQALRGERPHVLVSINYRLGALGFLHSATNDELMPANNGLHDQLIAFEWLTHYLPGFGGDPDNITAVGQSAGGMSLAIHNLSGKVELPWKRSIQLSGSLVTMPSTSPSDYEDTVLEKAKQLGIKTTGRRNEEVIQDMIEMPIDKVRDLAFVGLPCAPSKLLPYDQPSMKLMRKRAPTATNVASQIVGSCTYDGGISYNLMLGDPKRKNHANTFIEIARSVLRYPEELLELYDIKADEEDKSALRSICQLESDIGFFAAALAQAQGFPGKTYLLLFDLGNPFDGPLPRGDCATHTWDIVSLLGAFESRVDAEYRDVIADLRDRILTYAVDGQAPWKAWEPEVGCALLVGAEGVRMVGEEEYMGPECRRGRLLALAEKERGEDGCDVLWDEVCRRFLMKGQ</sequence>
<dbReference type="PANTHER" id="PTHR43918">
    <property type="entry name" value="ACETYLCHOLINESTERASE"/>
    <property type="match status" value="1"/>
</dbReference>
<evidence type="ECO:0000256" key="2">
    <source>
        <dbReference type="ARBA" id="ARBA00022801"/>
    </source>
</evidence>
<dbReference type="GO" id="GO:0006581">
    <property type="term" value="P:acetylcholine catabolic process"/>
    <property type="evidence" value="ECO:0007669"/>
    <property type="project" value="TreeGrafter"/>
</dbReference>
<dbReference type="SUPFAM" id="SSF53474">
    <property type="entry name" value="alpha/beta-Hydrolases"/>
    <property type="match status" value="1"/>
</dbReference>
<comment type="similarity">
    <text evidence="1">Belongs to the type-B carboxylesterase/lipase family.</text>
</comment>
<dbReference type="GO" id="GO:0005886">
    <property type="term" value="C:plasma membrane"/>
    <property type="evidence" value="ECO:0007669"/>
    <property type="project" value="TreeGrafter"/>
</dbReference>
<dbReference type="InterPro" id="IPR050654">
    <property type="entry name" value="AChE-related_enzymes"/>
</dbReference>